<keyword evidence="2" id="KW-0732">Signal</keyword>
<feature type="region of interest" description="Disordered" evidence="1">
    <location>
        <begin position="199"/>
        <end position="221"/>
    </location>
</feature>
<evidence type="ECO:0000256" key="2">
    <source>
        <dbReference type="SAM" id="SignalP"/>
    </source>
</evidence>
<reference evidence="3 4" key="1">
    <citation type="submission" date="2019-02" db="EMBL/GenBank/DDBJ databases">
        <title>Deep-cultivation of Planctomycetes and their phenomic and genomic characterization uncovers novel biology.</title>
        <authorList>
            <person name="Wiegand S."/>
            <person name="Jogler M."/>
            <person name="Boedeker C."/>
            <person name="Pinto D."/>
            <person name="Vollmers J."/>
            <person name="Rivas-Marin E."/>
            <person name="Kohn T."/>
            <person name="Peeters S.H."/>
            <person name="Heuer A."/>
            <person name="Rast P."/>
            <person name="Oberbeckmann S."/>
            <person name="Bunk B."/>
            <person name="Jeske O."/>
            <person name="Meyerdierks A."/>
            <person name="Storesund J.E."/>
            <person name="Kallscheuer N."/>
            <person name="Luecker S."/>
            <person name="Lage O.M."/>
            <person name="Pohl T."/>
            <person name="Merkel B.J."/>
            <person name="Hornburger P."/>
            <person name="Mueller R.-W."/>
            <person name="Bruemmer F."/>
            <person name="Labrenz M."/>
            <person name="Spormann A.M."/>
            <person name="Op Den Camp H."/>
            <person name="Overmann J."/>
            <person name="Amann R."/>
            <person name="Jetten M.S.M."/>
            <person name="Mascher T."/>
            <person name="Medema M.H."/>
            <person name="Devos D.P."/>
            <person name="Kaster A.-K."/>
            <person name="Ovreas L."/>
            <person name="Rohde M."/>
            <person name="Galperin M.Y."/>
            <person name="Jogler C."/>
        </authorList>
    </citation>
    <scope>NUCLEOTIDE SEQUENCE [LARGE SCALE GENOMIC DNA]</scope>
    <source>
        <strain evidence="3 4">Q31b</strain>
    </source>
</reference>
<evidence type="ECO:0000313" key="4">
    <source>
        <dbReference type="Proteomes" id="UP000315471"/>
    </source>
</evidence>
<comment type="caution">
    <text evidence="3">The sequence shown here is derived from an EMBL/GenBank/DDBJ whole genome shotgun (WGS) entry which is preliminary data.</text>
</comment>
<accession>A0A5C6DHB8</accession>
<organism evidence="3 4">
    <name type="scientific">Novipirellula aureliae</name>
    <dbReference type="NCBI Taxonomy" id="2527966"/>
    <lineage>
        <taxon>Bacteria</taxon>
        <taxon>Pseudomonadati</taxon>
        <taxon>Planctomycetota</taxon>
        <taxon>Planctomycetia</taxon>
        <taxon>Pirellulales</taxon>
        <taxon>Pirellulaceae</taxon>
        <taxon>Novipirellula</taxon>
    </lineage>
</organism>
<name>A0A5C6DHB8_9BACT</name>
<sequence length="221" mass="24704" precursor="true">MFCHMKSCLLILATLITSQSLAQDVLTLPQVVANKDRVGVHLLDQGYSGEFSKRFDEDGRELGPDPKPFEYTHASFPSGKHPNVTADDLPINEIVVGLEEPASTGGFAYRAPTVAVAKIPAFDELKKLKNISDYEKIFGKFRGFTDAWGMNGEWHSSKGWMGFTLLDDGKIRVVSVFLHTENKGDGWKISTRRIREGVFQPTRKPPVLEKAEPRDARESPR</sequence>
<dbReference type="Proteomes" id="UP000315471">
    <property type="component" value="Unassembled WGS sequence"/>
</dbReference>
<dbReference type="EMBL" id="SJPY01000008">
    <property type="protein sequence ID" value="TWU36733.1"/>
    <property type="molecule type" value="Genomic_DNA"/>
</dbReference>
<evidence type="ECO:0000256" key="1">
    <source>
        <dbReference type="SAM" id="MobiDB-lite"/>
    </source>
</evidence>
<gene>
    <name evidence="3" type="ORF">Q31b_50150</name>
</gene>
<dbReference type="AlphaFoldDB" id="A0A5C6DHB8"/>
<proteinExistence type="predicted"/>
<feature type="signal peptide" evidence="2">
    <location>
        <begin position="1"/>
        <end position="22"/>
    </location>
</feature>
<feature type="compositionally biased region" description="Basic and acidic residues" evidence="1">
    <location>
        <begin position="206"/>
        <end position="221"/>
    </location>
</feature>
<feature type="chain" id="PRO_5022729163" evidence="2">
    <location>
        <begin position="23"/>
        <end position="221"/>
    </location>
</feature>
<protein>
    <submittedName>
        <fullName evidence="3">Uncharacterized protein</fullName>
    </submittedName>
</protein>
<evidence type="ECO:0000313" key="3">
    <source>
        <dbReference type="EMBL" id="TWU36733.1"/>
    </source>
</evidence>
<keyword evidence="4" id="KW-1185">Reference proteome</keyword>